<reference evidence="2" key="3">
    <citation type="journal article" date="2021" name="bioRxiv">
        <title>Bilateral symmetry of linear streptomycete chromosomes.</title>
        <authorList>
            <person name="Algora-Gallardo L."/>
            <person name="Schniete J.K."/>
            <person name="Mark D.R."/>
            <person name="Hunter I.S."/>
            <person name="Herron P.R."/>
        </authorList>
    </citation>
    <scope>NUCLEOTIDE SEQUENCE</scope>
    <source>
        <strain evidence="2">ATCC 10970</strain>
    </source>
</reference>
<evidence type="ECO:0000313" key="3">
    <source>
        <dbReference type="Proteomes" id="UP000011074"/>
    </source>
</evidence>
<evidence type="ECO:0000313" key="2">
    <source>
        <dbReference type="EMBL" id="QST83676.1"/>
    </source>
</evidence>
<accession>A0A8A1URX6</accession>
<evidence type="ECO:0000256" key="1">
    <source>
        <dbReference type="SAM" id="MobiDB-lite"/>
    </source>
</evidence>
<protein>
    <submittedName>
        <fullName evidence="2">Uncharacterized protein</fullName>
    </submittedName>
</protein>
<reference evidence="2" key="1">
    <citation type="submission" date="2012-12" db="EMBL/GenBank/DDBJ databases">
        <authorList>
            <person name="Pethick F.E."/>
            <person name="MacFadyen A.C."/>
            <person name="Tang Z."/>
            <person name="Sangal V."/>
            <person name="Tze-Tze L."/>
            <person name="Chu J."/>
            <person name="Guo M."/>
            <person name="Kirby R."/>
            <person name="Hoskisson P.A."/>
            <person name="Herron P.R."/>
            <person name="Hunter I.S."/>
        </authorList>
    </citation>
    <scope>NUCLEOTIDE SEQUENCE</scope>
    <source>
        <strain evidence="2">ATCC 10970</strain>
    </source>
</reference>
<sequence>MFYGELELRVRYEELRRQADRERLANEARKARRARRAESRDNGSERRVSGRPDRFTEAA</sequence>
<proteinExistence type="predicted"/>
<dbReference type="Proteomes" id="UP000011074">
    <property type="component" value="Chromosome"/>
</dbReference>
<feature type="region of interest" description="Disordered" evidence="1">
    <location>
        <begin position="21"/>
        <end position="59"/>
    </location>
</feature>
<dbReference type="EMBL" id="CP048261">
    <property type="protein sequence ID" value="QST83676.1"/>
    <property type="molecule type" value="Genomic_DNA"/>
</dbReference>
<dbReference type="RefSeq" id="WP_032922004.1">
    <property type="nucleotide sequence ID" value="NZ_CP048261.1"/>
</dbReference>
<gene>
    <name evidence="2" type="ORF">SRIM_029015</name>
</gene>
<reference evidence="2" key="2">
    <citation type="submission" date="2020-01" db="EMBL/GenBank/DDBJ databases">
        <authorList>
            <person name="Algora L."/>
            <person name="Schniete J.K."/>
            <person name="MacFadyen A."/>
            <person name="Hoskisson P.A."/>
            <person name="Hunter I.S."/>
            <person name="Herron P.R."/>
        </authorList>
    </citation>
    <scope>NUCLEOTIDE SEQUENCE</scope>
    <source>
        <strain evidence="2">ATCC 10970</strain>
    </source>
</reference>
<dbReference type="AlphaFoldDB" id="A0A8A1URX6"/>
<organism evidence="2 3">
    <name type="scientific">Streptomyces rimosus subsp. rimosus (strain ATCC 10970 / DSM 40260 / JCM 4667 / NRRL 2234)</name>
    <dbReference type="NCBI Taxonomy" id="1265868"/>
    <lineage>
        <taxon>Bacteria</taxon>
        <taxon>Bacillati</taxon>
        <taxon>Actinomycetota</taxon>
        <taxon>Actinomycetes</taxon>
        <taxon>Kitasatosporales</taxon>
        <taxon>Streptomycetaceae</taxon>
        <taxon>Streptomyces</taxon>
    </lineage>
</organism>
<feature type="compositionally biased region" description="Basic and acidic residues" evidence="1">
    <location>
        <begin position="36"/>
        <end position="59"/>
    </location>
</feature>
<dbReference type="GeneID" id="66858101"/>
<name>A0A8A1URX6_STRR1</name>